<keyword evidence="1" id="KW-0732">Signal</keyword>
<name>A0A2T6B3U3_9RHOB</name>
<accession>A0A2T6B3U3</accession>
<evidence type="ECO:0000313" key="3">
    <source>
        <dbReference type="Proteomes" id="UP000244069"/>
    </source>
</evidence>
<keyword evidence="3" id="KW-1185">Reference proteome</keyword>
<feature type="chain" id="PRO_5015781626" evidence="1">
    <location>
        <begin position="21"/>
        <end position="106"/>
    </location>
</feature>
<protein>
    <submittedName>
        <fullName evidence="2">Uncharacterized protein</fullName>
    </submittedName>
</protein>
<organism evidence="2 3">
    <name type="scientific">Allosediminivita pacifica</name>
    <dbReference type="NCBI Taxonomy" id="1267769"/>
    <lineage>
        <taxon>Bacteria</taxon>
        <taxon>Pseudomonadati</taxon>
        <taxon>Pseudomonadota</taxon>
        <taxon>Alphaproteobacteria</taxon>
        <taxon>Rhodobacterales</taxon>
        <taxon>Paracoccaceae</taxon>
        <taxon>Allosediminivita</taxon>
    </lineage>
</organism>
<proteinExistence type="predicted"/>
<reference evidence="2 3" key="1">
    <citation type="submission" date="2018-04" db="EMBL/GenBank/DDBJ databases">
        <title>Genomic Encyclopedia of Archaeal and Bacterial Type Strains, Phase II (KMG-II): from individual species to whole genera.</title>
        <authorList>
            <person name="Goeker M."/>
        </authorList>
    </citation>
    <scope>NUCLEOTIDE SEQUENCE [LARGE SCALE GENOMIC DNA]</scope>
    <source>
        <strain evidence="2 3">DSM 29329</strain>
    </source>
</reference>
<dbReference type="OrthoDB" id="7778594at2"/>
<feature type="signal peptide" evidence="1">
    <location>
        <begin position="1"/>
        <end position="20"/>
    </location>
</feature>
<evidence type="ECO:0000256" key="1">
    <source>
        <dbReference type="SAM" id="SignalP"/>
    </source>
</evidence>
<dbReference type="PROSITE" id="PS51257">
    <property type="entry name" value="PROKAR_LIPOPROTEIN"/>
    <property type="match status" value="1"/>
</dbReference>
<dbReference type="EMBL" id="QBKN01000004">
    <property type="protein sequence ID" value="PTX50747.1"/>
    <property type="molecule type" value="Genomic_DNA"/>
</dbReference>
<gene>
    <name evidence="2" type="ORF">C8N44_104103</name>
</gene>
<dbReference type="AlphaFoldDB" id="A0A2T6B3U3"/>
<sequence length="106" mass="10658">MTARGVILPGLLAAAGLLLAGCETMEPGPGPAPRPAAAGASTVGPAEDLFVVESDGRELRGVYNPASWTAQDIQRYAGVNCPSGRLVSYGEAPTGDGLVRFGGECG</sequence>
<dbReference type="Proteomes" id="UP000244069">
    <property type="component" value="Unassembled WGS sequence"/>
</dbReference>
<comment type="caution">
    <text evidence="2">The sequence shown here is derived from an EMBL/GenBank/DDBJ whole genome shotgun (WGS) entry which is preliminary data.</text>
</comment>
<dbReference type="RefSeq" id="WP_107974955.1">
    <property type="nucleotide sequence ID" value="NZ_BMEZ01000004.1"/>
</dbReference>
<evidence type="ECO:0000313" key="2">
    <source>
        <dbReference type="EMBL" id="PTX50747.1"/>
    </source>
</evidence>